<proteinExistence type="predicted"/>
<evidence type="ECO:0000313" key="1">
    <source>
        <dbReference type="EMBL" id="NEU71681.1"/>
    </source>
</evidence>
<gene>
    <name evidence="1" type="ORF">PI95_003540</name>
</gene>
<dbReference type="EMBL" id="JTCM02000004">
    <property type="protein sequence ID" value="NEU71681.1"/>
    <property type="molecule type" value="Genomic_DNA"/>
</dbReference>
<sequence length="77" mass="9070">MNYTISGINYNFQIIIEKAFSPSEDLEMFWFYINAAKGKELLIKNYSCSLPKDKQKKFEQLALEDIQSYASNKRAEY</sequence>
<organism evidence="1 2">
    <name type="scientific">Hassallia byssoidea VB512170</name>
    <dbReference type="NCBI Taxonomy" id="1304833"/>
    <lineage>
        <taxon>Bacteria</taxon>
        <taxon>Bacillati</taxon>
        <taxon>Cyanobacteriota</taxon>
        <taxon>Cyanophyceae</taxon>
        <taxon>Nostocales</taxon>
        <taxon>Tolypothrichaceae</taxon>
        <taxon>Hassallia</taxon>
    </lineage>
</organism>
<evidence type="ECO:0000313" key="2">
    <source>
        <dbReference type="Proteomes" id="UP000031549"/>
    </source>
</evidence>
<accession>A0A846H524</accession>
<name>A0A846H524_9CYAN</name>
<dbReference type="RefSeq" id="WP_039752692.1">
    <property type="nucleotide sequence ID" value="NZ_JTCM02000004.1"/>
</dbReference>
<comment type="caution">
    <text evidence="1">The sequence shown here is derived from an EMBL/GenBank/DDBJ whole genome shotgun (WGS) entry which is preliminary data.</text>
</comment>
<keyword evidence="2" id="KW-1185">Reference proteome</keyword>
<protein>
    <submittedName>
        <fullName evidence="1">Uncharacterized protein</fullName>
    </submittedName>
</protein>
<dbReference type="Proteomes" id="UP000031549">
    <property type="component" value="Unassembled WGS sequence"/>
</dbReference>
<reference evidence="1 2" key="1">
    <citation type="journal article" date="2015" name="Genome Announc.">
        <title>Draft Genome Sequence of Cyanobacterium Hassallia byssoidea Strain VB512170, Isolated from Monuments in India.</title>
        <authorList>
            <person name="Singh D."/>
            <person name="Chandrababunaidu M.M."/>
            <person name="Panda A."/>
            <person name="Sen D."/>
            <person name="Bhattacharyya S."/>
            <person name="Adhikary S.P."/>
            <person name="Tripathy S."/>
        </authorList>
    </citation>
    <scope>NUCLEOTIDE SEQUENCE [LARGE SCALE GENOMIC DNA]</scope>
    <source>
        <strain evidence="1 2">VB512170</strain>
    </source>
</reference>
<dbReference type="AlphaFoldDB" id="A0A846H524"/>